<sequence length="243" mass="27859">MDKSHFNTFIFSNANKIYYYVFCILKDHKQSLQIVSQTIEECWDKRSEIAPTDLHKVFQLARKLAKSNASYSNVSQHSTQSDQYLQNVNPVLKKFCLLIKDYAPLQAEVICLRSLARLSVDEIALILEVGINNVISILANARKMMRSAIDPVGVLNDFSCHELLPKYYSGNTSIDEEEQLRLFVSRMDLTEIPDADREILLMFLKLGNAEIPVEDSEMLTSKLKELQTGKIKKAFSKFRKQSK</sequence>
<organism evidence="1 2">
    <name type="scientific">Marinifilum caeruleilacunae</name>
    <dbReference type="NCBI Taxonomy" id="2499076"/>
    <lineage>
        <taxon>Bacteria</taxon>
        <taxon>Pseudomonadati</taxon>
        <taxon>Bacteroidota</taxon>
        <taxon>Bacteroidia</taxon>
        <taxon>Marinilabiliales</taxon>
        <taxon>Marinifilaceae</taxon>
    </lineage>
</organism>
<dbReference type="InterPro" id="IPR013324">
    <property type="entry name" value="RNA_pol_sigma_r3/r4-like"/>
</dbReference>
<gene>
    <name evidence="1" type="ORF">ELS83_16605</name>
</gene>
<dbReference type="InterPro" id="IPR036388">
    <property type="entry name" value="WH-like_DNA-bd_sf"/>
</dbReference>
<dbReference type="RefSeq" id="WP_171596694.1">
    <property type="nucleotide sequence ID" value="NZ_RZNH01000033.1"/>
</dbReference>
<dbReference type="SUPFAM" id="SSF88659">
    <property type="entry name" value="Sigma3 and sigma4 domains of RNA polymerase sigma factors"/>
    <property type="match status" value="1"/>
</dbReference>
<dbReference type="EMBL" id="RZNH01000033">
    <property type="protein sequence ID" value="NOU61431.1"/>
    <property type="molecule type" value="Genomic_DNA"/>
</dbReference>
<evidence type="ECO:0000313" key="1">
    <source>
        <dbReference type="EMBL" id="NOU61431.1"/>
    </source>
</evidence>
<evidence type="ECO:0000313" key="2">
    <source>
        <dbReference type="Proteomes" id="UP000732105"/>
    </source>
</evidence>
<reference evidence="1 2" key="1">
    <citation type="submission" date="2018-12" db="EMBL/GenBank/DDBJ databases">
        <title>Marinifilum JC070 sp. nov., a marine bacterium isolated from Yongle Blue Hole in the South China Sea.</title>
        <authorList>
            <person name="Fu T."/>
        </authorList>
    </citation>
    <scope>NUCLEOTIDE SEQUENCE [LARGE SCALE GENOMIC DNA]</scope>
    <source>
        <strain evidence="1 2">JC070</strain>
    </source>
</reference>
<name>A0ABX1WZP7_9BACT</name>
<dbReference type="Proteomes" id="UP000732105">
    <property type="component" value="Unassembled WGS sequence"/>
</dbReference>
<protein>
    <submittedName>
        <fullName evidence="1">Sigma-70 family RNA polymerase sigma factor</fullName>
    </submittedName>
</protein>
<proteinExistence type="predicted"/>
<accession>A0ABX1WZP7</accession>
<keyword evidence="2" id="KW-1185">Reference proteome</keyword>
<comment type="caution">
    <text evidence="1">The sequence shown here is derived from an EMBL/GenBank/DDBJ whole genome shotgun (WGS) entry which is preliminary data.</text>
</comment>
<dbReference type="Gene3D" id="1.10.10.10">
    <property type="entry name" value="Winged helix-like DNA-binding domain superfamily/Winged helix DNA-binding domain"/>
    <property type="match status" value="1"/>
</dbReference>